<dbReference type="GO" id="GO:0016740">
    <property type="term" value="F:transferase activity"/>
    <property type="evidence" value="ECO:0007669"/>
    <property type="project" value="UniProtKB-KW"/>
</dbReference>
<comment type="function">
    <text evidence="1">General (non sugar-specific) component of the phosphoenolpyruvate-dependent sugar phosphotransferase system (sugar PTS). This major carbohydrate active-transport system catalyzes the phosphorylation of incoming sugar substrates concomitantly with their translocation across the cell membrane. The phosphoryl group from phosphoenolpyruvate (PEP) is transferred to the phosphoryl carrier protein HPr by enzyme I. Phospho-HPr then transfers it to the PTS EIIA domain.</text>
</comment>
<dbReference type="SUPFAM" id="SSF55594">
    <property type="entry name" value="HPr-like"/>
    <property type="match status" value="1"/>
</dbReference>
<accession>E0NJ49</accession>
<comment type="subcellular location">
    <subcellularLocation>
        <location evidence="2">Cytoplasm</location>
    </subcellularLocation>
</comment>
<dbReference type="EMBL" id="AEEH01000014">
    <property type="protein sequence ID" value="EFM26168.1"/>
    <property type="molecule type" value="Genomic_DNA"/>
</dbReference>
<dbReference type="InterPro" id="IPR050399">
    <property type="entry name" value="HPr"/>
</dbReference>
<evidence type="ECO:0000259" key="6">
    <source>
        <dbReference type="PROSITE" id="PS51350"/>
    </source>
</evidence>
<evidence type="ECO:0000256" key="3">
    <source>
        <dbReference type="ARBA" id="ARBA00020422"/>
    </source>
</evidence>
<keyword evidence="5" id="KW-0598">Phosphotransferase system</keyword>
<evidence type="ECO:0000256" key="4">
    <source>
        <dbReference type="ARBA" id="ARBA00022490"/>
    </source>
</evidence>
<dbReference type="PANTHER" id="PTHR33705">
    <property type="entry name" value="PHOSPHOCARRIER PROTEIN HPR"/>
    <property type="match status" value="1"/>
</dbReference>
<keyword evidence="7" id="KW-0808">Transferase</keyword>
<evidence type="ECO:0000313" key="7">
    <source>
        <dbReference type="EMBL" id="EFM26168.1"/>
    </source>
</evidence>
<evidence type="ECO:0000256" key="1">
    <source>
        <dbReference type="ARBA" id="ARBA00003681"/>
    </source>
</evidence>
<dbReference type="InterPro" id="IPR001020">
    <property type="entry name" value="PTS_HPr_His_P_site"/>
</dbReference>
<dbReference type="PROSITE" id="PS51350">
    <property type="entry name" value="PTS_HPR_DOM"/>
    <property type="match status" value="1"/>
</dbReference>
<comment type="caution">
    <text evidence="7">The sequence shown here is derived from an EMBL/GenBank/DDBJ whole genome shotgun (WGS) entry which is preliminary data.</text>
</comment>
<dbReference type="GO" id="GO:0005737">
    <property type="term" value="C:cytoplasm"/>
    <property type="evidence" value="ECO:0007669"/>
    <property type="project" value="UniProtKB-SubCell"/>
</dbReference>
<dbReference type="eggNOG" id="COG1925">
    <property type="taxonomic scope" value="Bacteria"/>
</dbReference>
<dbReference type="GO" id="GO:0009401">
    <property type="term" value="P:phosphoenolpyruvate-dependent sugar phosphotransferase system"/>
    <property type="evidence" value="ECO:0007669"/>
    <property type="project" value="UniProtKB-KW"/>
</dbReference>
<dbReference type="AlphaFoldDB" id="E0NJ49"/>
<dbReference type="InterPro" id="IPR002114">
    <property type="entry name" value="PTS_HPr_Ser_P_site"/>
</dbReference>
<protein>
    <recommendedName>
        <fullName evidence="3">Phosphocarrier protein HPr</fullName>
    </recommendedName>
</protein>
<keyword evidence="4" id="KW-0963">Cytoplasm</keyword>
<keyword evidence="8" id="KW-1185">Reference proteome</keyword>
<dbReference type="PANTHER" id="PTHR33705:SF2">
    <property type="entry name" value="PHOSPHOCARRIER PROTEIN NPR"/>
    <property type="match status" value="1"/>
</dbReference>
<sequence length="88" mass="9507">MVTKNLVLTNEEGLHARAAALFVRTANRFQSEITLSLDGEEVNGKSIIGIMSLGAFEGEEITIKVDGPDEDEAISSLANLIENKFIIS</sequence>
<dbReference type="InterPro" id="IPR035895">
    <property type="entry name" value="HPr-like_sf"/>
</dbReference>
<reference evidence="7 8" key="1">
    <citation type="submission" date="2010-07" db="EMBL/GenBank/DDBJ databases">
        <authorList>
            <person name="Muzny D."/>
            <person name="Qin X."/>
            <person name="Deng J."/>
            <person name="Jiang H."/>
            <person name="Liu Y."/>
            <person name="Qu J."/>
            <person name="Song X.-Z."/>
            <person name="Zhang L."/>
            <person name="Thornton R."/>
            <person name="Coyle M."/>
            <person name="Francisco L."/>
            <person name="Jackson L."/>
            <person name="Javaid M."/>
            <person name="Korchina V."/>
            <person name="Kovar C."/>
            <person name="Mata R."/>
            <person name="Mathew T."/>
            <person name="Ngo R."/>
            <person name="Nguyen L."/>
            <person name="Nguyen N."/>
            <person name="Okwuonu G."/>
            <person name="Ongeri F."/>
            <person name="Pham C."/>
            <person name="Simmons D."/>
            <person name="Wilczek-Boney K."/>
            <person name="Hale W."/>
            <person name="Jakkamsetti A."/>
            <person name="Pham P."/>
            <person name="Ruth R."/>
            <person name="San Lucas F."/>
            <person name="Warren J."/>
            <person name="Zhang J."/>
            <person name="Zhao Z."/>
            <person name="Zhou C."/>
            <person name="Zhu D."/>
            <person name="Lee S."/>
            <person name="Bess C."/>
            <person name="Blankenburg K."/>
            <person name="Forbes L."/>
            <person name="Fu Q."/>
            <person name="Gubbala S."/>
            <person name="Hirani K."/>
            <person name="Jayaseelan J.C."/>
            <person name="Lara F."/>
            <person name="Munidasa M."/>
            <person name="Palculict T."/>
            <person name="Patil S."/>
            <person name="Pu L.-L."/>
            <person name="Saada N."/>
            <person name="Tang L."/>
            <person name="Weissenberger G."/>
            <person name="Zhu Y."/>
            <person name="Hemphill L."/>
            <person name="Shang Y."/>
            <person name="Youmans B."/>
            <person name="Ayvaz T."/>
            <person name="Ross M."/>
            <person name="Santibanez J."/>
            <person name="Aqrawi P."/>
            <person name="Gross S."/>
            <person name="Joshi V."/>
            <person name="Fowler G."/>
            <person name="Nazareth L."/>
            <person name="Reid J."/>
            <person name="Worley K."/>
            <person name="Petrosino J."/>
            <person name="Highlander S."/>
            <person name="Gibbs R."/>
        </authorList>
    </citation>
    <scope>NUCLEOTIDE SEQUENCE [LARGE SCALE GENOMIC DNA]</scope>
    <source>
        <strain evidence="7 8">ATCC BAA-1640</strain>
    </source>
</reference>
<dbReference type="STRING" id="862517.HMPREF9225_0188"/>
<dbReference type="NCBIfam" id="TIGR01003">
    <property type="entry name" value="PTS_HPr_family"/>
    <property type="match status" value="1"/>
</dbReference>
<feature type="domain" description="HPr" evidence="6">
    <location>
        <begin position="1"/>
        <end position="88"/>
    </location>
</feature>
<organism evidence="7 8">
    <name type="scientific">Peptoniphilus duerdenii ATCC BAA-1640</name>
    <dbReference type="NCBI Taxonomy" id="862517"/>
    <lineage>
        <taxon>Bacteria</taxon>
        <taxon>Bacillati</taxon>
        <taxon>Bacillota</taxon>
        <taxon>Tissierellia</taxon>
        <taxon>Tissierellales</taxon>
        <taxon>Peptoniphilaceae</taxon>
        <taxon>Peptoniphilus</taxon>
    </lineage>
</organism>
<dbReference type="InterPro" id="IPR000032">
    <property type="entry name" value="HPr-like"/>
</dbReference>
<dbReference type="CDD" id="cd00367">
    <property type="entry name" value="PTS-HPr_like"/>
    <property type="match status" value="1"/>
</dbReference>
<dbReference type="Pfam" id="PF00381">
    <property type="entry name" value="PTS-HPr"/>
    <property type="match status" value="1"/>
</dbReference>
<dbReference type="Gene3D" id="3.30.1340.10">
    <property type="entry name" value="HPr-like"/>
    <property type="match status" value="1"/>
</dbReference>
<dbReference type="PROSITE" id="PS00369">
    <property type="entry name" value="PTS_HPR_HIS"/>
    <property type="match status" value="1"/>
</dbReference>
<dbReference type="PROSITE" id="PS00589">
    <property type="entry name" value="PTS_HPR_SER"/>
    <property type="match status" value="1"/>
</dbReference>
<dbReference type="RefSeq" id="WP_008901024.1">
    <property type="nucleotide sequence ID" value="NZ_GL397071.1"/>
</dbReference>
<dbReference type="Proteomes" id="UP000003280">
    <property type="component" value="Unassembled WGS sequence"/>
</dbReference>
<evidence type="ECO:0000256" key="5">
    <source>
        <dbReference type="ARBA" id="ARBA00022683"/>
    </source>
</evidence>
<dbReference type="OrthoDB" id="9809047at2"/>
<dbReference type="HOGENOM" id="CLU_136230_2_2_9"/>
<name>E0NJ49_9FIRM</name>
<evidence type="ECO:0000256" key="2">
    <source>
        <dbReference type="ARBA" id="ARBA00004496"/>
    </source>
</evidence>
<dbReference type="PRINTS" id="PR00107">
    <property type="entry name" value="PHOSPHOCPHPR"/>
</dbReference>
<proteinExistence type="predicted"/>
<gene>
    <name evidence="7" type="primary">ptsH</name>
    <name evidence="7" type="ORF">HMPREF9225_0188</name>
</gene>
<evidence type="ECO:0000313" key="8">
    <source>
        <dbReference type="Proteomes" id="UP000003280"/>
    </source>
</evidence>